<dbReference type="InterPro" id="IPR037621">
    <property type="entry name" value="LIP-1_SAM_2"/>
</dbReference>
<feature type="region of interest" description="Disordered" evidence="4">
    <location>
        <begin position="965"/>
        <end position="1005"/>
    </location>
</feature>
<feature type="region of interest" description="Disordered" evidence="4">
    <location>
        <begin position="593"/>
        <end position="620"/>
    </location>
</feature>
<keyword evidence="2 3" id="KW-0175">Coiled coil</keyword>
<dbReference type="InterPro" id="IPR057892">
    <property type="entry name" value="LIP-1_CC2"/>
</dbReference>
<dbReference type="SMART" id="SM00454">
    <property type="entry name" value="SAM"/>
    <property type="match status" value="3"/>
</dbReference>
<reference evidence="6 7" key="1">
    <citation type="submission" date="2021-04" db="EMBL/GenBank/DDBJ databases">
        <authorList>
            <person name="Bliznina A."/>
        </authorList>
    </citation>
    <scope>NUCLEOTIDE SEQUENCE [LARGE SCALE GENOMIC DNA]</scope>
</reference>
<feature type="region of interest" description="Disordered" evidence="4">
    <location>
        <begin position="280"/>
        <end position="306"/>
    </location>
</feature>
<evidence type="ECO:0000256" key="2">
    <source>
        <dbReference type="ARBA" id="ARBA00023054"/>
    </source>
</evidence>
<dbReference type="Pfam" id="PF00536">
    <property type="entry name" value="SAM_1"/>
    <property type="match status" value="2"/>
</dbReference>
<feature type="compositionally biased region" description="Low complexity" evidence="4">
    <location>
        <begin position="593"/>
        <end position="602"/>
    </location>
</feature>
<dbReference type="PANTHER" id="PTHR12587:SF20">
    <property type="entry name" value="LIPRIN-ALPHA, ISOFORM E"/>
    <property type="match status" value="1"/>
</dbReference>
<gene>
    <name evidence="6" type="ORF">OKIOD_LOCUS4998</name>
</gene>
<dbReference type="CDD" id="cd09565">
    <property type="entry name" value="SAM_liprin-alpha1_2_3_4_repeat2"/>
    <property type="match status" value="1"/>
</dbReference>
<evidence type="ECO:0000313" key="6">
    <source>
        <dbReference type="EMBL" id="CAG5094304.1"/>
    </source>
</evidence>
<dbReference type="Proteomes" id="UP001158576">
    <property type="component" value="Chromosome XSR"/>
</dbReference>
<sequence length="1005" mass="115417">MAAMCDEMAVIYEDGVDENGLESVVERLAEERDRIQNDLQTSRSETQEIRNEIKQLNTVIDRLRQINTDKLPANLQGIGRELCEAKERILELEEEIHELKAERQNTRLLLEHLEFLVMRHERSLRMTQGKRNAGAQQSVSSEVEVLKALKSLFEHHKALDEKVREKLRVQVEKNQELEARLMEAKQKLESQSGSRGAAWGDGIAENNAANGELNKIEQTRKDFAIELERLQRENQAASAEERKLRTKVDELKNGEKEARERLSALEKRYLNLQRENASYQERNQKLESELSQQSALENQLAKAEERNRSLRERLELQEKRWTSHVNEQKQSDFSINANEKNVREMADRIHALQMDMAEKNEEINSLRSREKSTEEYSARLARKLDRLMVENHQRTQKELRDRMSLLEEKNRLAVENSQLRRQIEELSNRIMVEKSFQAIPSLPGGYQAYQPIEDPVDDHWDSDEIVTGPYGYAHSTSTHPKQPNNEVLSLASQIEAISNEIAILQKQKQAPTSVPLRNDGYNERPFLYSRPHSPGRELDLIDTNVPLYPSTNSAFYDNDAFRNGNRSFELNTLNTSGSTLGKDSCLKDGESVLDGSDSLSGSEKSKDQGINRPKKLKKPGIKASISQIFKKSRSASKSEKLCSLESESSSNPREQQRRLKKKMELLEKVRAERTPFSNWNGATITAWLELWVGMPQWYVMACQANVKSGEIMSSLSDSQIQREIGIQNPLHRLKLRLAIQEMLSLTSPGAPSTSRSTTGSVWIRHEDLLEEEETDLIDEPFWPEHLAYGEMNHEWIGNEWLPSLGLAQYRSHFMESLVDARMLDHLDKKNLRSTLKMVDADHRQSLQWGIYCLKQLDYSKADLDARREASQDNLQDVMVWSNTRVIKWLNSIGLQEFSSNLKDTGVHGGVIALEKDFHVETLALHLKLPNNHPKRRVLLDEFLKLLQTGTTRSVDEYYHGSYRNSYRRRAKSGSNEPSPRKIPNASSHNDSMSALQHSSPARPPL</sequence>
<dbReference type="InterPro" id="IPR001660">
    <property type="entry name" value="SAM"/>
</dbReference>
<dbReference type="PROSITE" id="PS50105">
    <property type="entry name" value="SAM_DOMAIN"/>
    <property type="match status" value="3"/>
</dbReference>
<dbReference type="InterPro" id="IPR013761">
    <property type="entry name" value="SAM/pointed_sf"/>
</dbReference>
<accession>A0ABN7SFA7</accession>
<dbReference type="EMBL" id="OU015569">
    <property type="protein sequence ID" value="CAG5094304.1"/>
    <property type="molecule type" value="Genomic_DNA"/>
</dbReference>
<feature type="domain" description="SAM" evidence="5">
    <location>
        <begin position="679"/>
        <end position="745"/>
    </location>
</feature>
<dbReference type="Gene3D" id="1.10.150.50">
    <property type="entry name" value="Transcription Factor, Ets-1"/>
    <property type="match status" value="3"/>
</dbReference>
<evidence type="ECO:0000256" key="3">
    <source>
        <dbReference type="SAM" id="Coils"/>
    </source>
</evidence>
<evidence type="ECO:0000256" key="1">
    <source>
        <dbReference type="ARBA" id="ARBA00022737"/>
    </source>
</evidence>
<evidence type="ECO:0000256" key="4">
    <source>
        <dbReference type="SAM" id="MobiDB-lite"/>
    </source>
</evidence>
<keyword evidence="7" id="KW-1185">Reference proteome</keyword>
<feature type="compositionally biased region" description="Polar residues" evidence="4">
    <location>
        <begin position="984"/>
        <end position="999"/>
    </location>
</feature>
<keyword evidence="1" id="KW-0677">Repeat</keyword>
<feature type="domain" description="SAM" evidence="5">
    <location>
        <begin position="799"/>
        <end position="856"/>
    </location>
</feature>
<dbReference type="Pfam" id="PF07647">
    <property type="entry name" value="SAM_2"/>
    <property type="match status" value="1"/>
</dbReference>
<dbReference type="Pfam" id="PF25526">
    <property type="entry name" value="LIP-1"/>
    <property type="match status" value="1"/>
</dbReference>
<dbReference type="PANTHER" id="PTHR12587">
    <property type="entry name" value="LAR INTERACTING PROTEIN LIP -RELATED PROTEIN"/>
    <property type="match status" value="1"/>
</dbReference>
<feature type="coiled-coil region" evidence="3">
    <location>
        <begin position="18"/>
        <end position="109"/>
    </location>
</feature>
<evidence type="ECO:0000259" key="5">
    <source>
        <dbReference type="PROSITE" id="PS50105"/>
    </source>
</evidence>
<protein>
    <submittedName>
        <fullName evidence="6">Oidioi.mRNA.OKI2018_I69.XSR.g13440.t1.cds</fullName>
    </submittedName>
</protein>
<proteinExistence type="predicted"/>
<organism evidence="6 7">
    <name type="scientific">Oikopleura dioica</name>
    <name type="common">Tunicate</name>
    <dbReference type="NCBI Taxonomy" id="34765"/>
    <lineage>
        <taxon>Eukaryota</taxon>
        <taxon>Metazoa</taxon>
        <taxon>Chordata</taxon>
        <taxon>Tunicata</taxon>
        <taxon>Appendicularia</taxon>
        <taxon>Copelata</taxon>
        <taxon>Oikopleuridae</taxon>
        <taxon>Oikopleura</taxon>
    </lineage>
</organism>
<name>A0ABN7SFA7_OIKDI</name>
<evidence type="ECO:0000313" key="7">
    <source>
        <dbReference type="Proteomes" id="UP001158576"/>
    </source>
</evidence>
<dbReference type="InterPro" id="IPR029515">
    <property type="entry name" value="Liprin"/>
</dbReference>
<dbReference type="SUPFAM" id="SSF47769">
    <property type="entry name" value="SAM/Pointed domain"/>
    <property type="match status" value="3"/>
</dbReference>
<feature type="domain" description="SAM" evidence="5">
    <location>
        <begin position="880"/>
        <end position="938"/>
    </location>
</feature>